<accession>A0A0A9CHV2</accession>
<organism evidence="1">
    <name type="scientific">Arundo donax</name>
    <name type="common">Giant reed</name>
    <name type="synonym">Donax arundinaceus</name>
    <dbReference type="NCBI Taxonomy" id="35708"/>
    <lineage>
        <taxon>Eukaryota</taxon>
        <taxon>Viridiplantae</taxon>
        <taxon>Streptophyta</taxon>
        <taxon>Embryophyta</taxon>
        <taxon>Tracheophyta</taxon>
        <taxon>Spermatophyta</taxon>
        <taxon>Magnoliopsida</taxon>
        <taxon>Liliopsida</taxon>
        <taxon>Poales</taxon>
        <taxon>Poaceae</taxon>
        <taxon>PACMAD clade</taxon>
        <taxon>Arundinoideae</taxon>
        <taxon>Arundineae</taxon>
        <taxon>Arundo</taxon>
    </lineage>
</organism>
<name>A0A0A9CHV2_ARUDO</name>
<dbReference type="AlphaFoldDB" id="A0A0A9CHV2"/>
<reference evidence="1" key="2">
    <citation type="journal article" date="2015" name="Data Brief">
        <title>Shoot transcriptome of the giant reed, Arundo donax.</title>
        <authorList>
            <person name="Barrero R.A."/>
            <person name="Guerrero F.D."/>
            <person name="Moolhuijzen P."/>
            <person name="Goolsby J.A."/>
            <person name="Tidwell J."/>
            <person name="Bellgard S.E."/>
            <person name="Bellgard M.I."/>
        </authorList>
    </citation>
    <scope>NUCLEOTIDE SEQUENCE</scope>
    <source>
        <tissue evidence="1">Shoot tissue taken approximately 20 cm above the soil surface</tissue>
    </source>
</reference>
<dbReference type="EMBL" id="GBRH01222784">
    <property type="protein sequence ID" value="JAD75111.1"/>
    <property type="molecule type" value="Transcribed_RNA"/>
</dbReference>
<proteinExistence type="predicted"/>
<reference evidence="1" key="1">
    <citation type="submission" date="2014-09" db="EMBL/GenBank/DDBJ databases">
        <authorList>
            <person name="Magalhaes I.L.F."/>
            <person name="Oliveira U."/>
            <person name="Santos F.R."/>
            <person name="Vidigal T.H.D.A."/>
            <person name="Brescovit A.D."/>
            <person name="Santos A.J."/>
        </authorList>
    </citation>
    <scope>NUCLEOTIDE SEQUENCE</scope>
    <source>
        <tissue evidence="1">Shoot tissue taken approximately 20 cm above the soil surface</tissue>
    </source>
</reference>
<protein>
    <submittedName>
        <fullName evidence="1">Uncharacterized protein</fullName>
    </submittedName>
</protein>
<evidence type="ECO:0000313" key="1">
    <source>
        <dbReference type="EMBL" id="JAD75111.1"/>
    </source>
</evidence>
<sequence length="218" mass="23499">MYSPDLTCYFPTHSASLLIDQDLLSVFSLLPATGQFLAPGCRYFHSSVQFLAPVTAFSVQTSAVPIVSLQVLTPNQILSPKTAVVEQVLHPSQSSNLNWFSSVLSMYSPDLTCYFPSHSASLLICQDLVSMFSLLPATGSAGPLSSEELLQFVCAFGIHLAAGHGHCPLLLSFVQDLASAFVLSVQSHLAQNVASRLEIQELKPAQQIAGVEVELRFS</sequence>